<organism evidence="4 5">
    <name type="scientific">candidate division MSBL1 archaeon SCGC-AAA382A20</name>
    <dbReference type="NCBI Taxonomy" id="1698280"/>
    <lineage>
        <taxon>Archaea</taxon>
        <taxon>Methanobacteriati</taxon>
        <taxon>Methanobacteriota</taxon>
        <taxon>candidate division MSBL1</taxon>
    </lineage>
</organism>
<sequence>MNSLEFRDPDRAKKFSDLIKKTAPEEKLTIMHVCGTHESSICEYGIRSVLPDNIELVEGPGCPVCVTPALHVDEALELSYRDDLTVATFGDMVKVPGTEDRLTKERENVKIVYSVADAVDFAKKSESEVVFFGVGFETTAATYAPVLLEGPENFSFLGSVKKIPPAMEFLLDSEEVKVDAFLAPGHVSTIIGSKPYQSLSDEYNVPIVVAGFEPLDVLSAIARLLKLLKSGEGRVENDYARAVKDEGNLKALKMIDQAFEVDDTAWRGIGEIPSSGLRVKDENLDARKKYDLKVEGDKYGVPAGCICDEIILGKSKPDKCKLFREEKCTPQNPVGPCMVGSEGMCNVWFEYGGRPKIG</sequence>
<dbReference type="Proteomes" id="UP000070263">
    <property type="component" value="Unassembled WGS sequence"/>
</dbReference>
<keyword evidence="3" id="KW-0408">Iron</keyword>
<dbReference type="InterPro" id="IPR002780">
    <property type="entry name" value="Hyd_form_HypD"/>
</dbReference>
<name>A0A133VJC1_9EURY</name>
<reference evidence="4 5" key="1">
    <citation type="journal article" date="2016" name="Sci. Rep.">
        <title>Metabolic traits of an uncultured archaeal lineage -MSBL1- from brine pools of the Red Sea.</title>
        <authorList>
            <person name="Mwirichia R."/>
            <person name="Alam I."/>
            <person name="Rashid M."/>
            <person name="Vinu M."/>
            <person name="Ba-Alawi W."/>
            <person name="Anthony Kamau A."/>
            <person name="Kamanda Ngugi D."/>
            <person name="Goker M."/>
            <person name="Klenk H.P."/>
            <person name="Bajic V."/>
            <person name="Stingl U."/>
        </authorList>
    </citation>
    <scope>NUCLEOTIDE SEQUENCE [LARGE SCALE GENOMIC DNA]</scope>
    <source>
        <strain evidence="4">SCGC-AAA382A20</strain>
    </source>
</reference>
<comment type="caution">
    <text evidence="4">The sequence shown here is derived from an EMBL/GenBank/DDBJ whole genome shotgun (WGS) entry which is preliminary data.</text>
</comment>
<comment type="similarity">
    <text evidence="1">Belongs to the HypD family.</text>
</comment>
<dbReference type="Pfam" id="PF01924">
    <property type="entry name" value="HypD"/>
    <property type="match status" value="1"/>
</dbReference>
<dbReference type="PIRSF" id="PIRSF005622">
    <property type="entry name" value="Hydrgn_mat_hypD"/>
    <property type="match status" value="1"/>
</dbReference>
<dbReference type="EMBL" id="LHYE01000043">
    <property type="protein sequence ID" value="KXB06529.1"/>
    <property type="molecule type" value="Genomic_DNA"/>
</dbReference>
<evidence type="ECO:0008006" key="6">
    <source>
        <dbReference type="Google" id="ProtNLM"/>
    </source>
</evidence>
<evidence type="ECO:0000256" key="1">
    <source>
        <dbReference type="ARBA" id="ARBA00007888"/>
    </source>
</evidence>
<evidence type="ECO:0000313" key="4">
    <source>
        <dbReference type="EMBL" id="KXB06529.1"/>
    </source>
</evidence>
<proteinExistence type="inferred from homology"/>
<dbReference type="InterPro" id="IPR042244">
    <property type="entry name" value="HypD_2_sf"/>
</dbReference>
<dbReference type="GO" id="GO:0051604">
    <property type="term" value="P:protein maturation"/>
    <property type="evidence" value="ECO:0007669"/>
    <property type="project" value="TreeGrafter"/>
</dbReference>
<evidence type="ECO:0000256" key="3">
    <source>
        <dbReference type="ARBA" id="ARBA00023004"/>
    </source>
</evidence>
<dbReference type="GO" id="GO:0070025">
    <property type="term" value="F:carbon monoxide binding"/>
    <property type="evidence" value="ECO:0007669"/>
    <property type="project" value="TreeGrafter"/>
</dbReference>
<dbReference type="GO" id="GO:0005506">
    <property type="term" value="F:iron ion binding"/>
    <property type="evidence" value="ECO:0007669"/>
    <property type="project" value="TreeGrafter"/>
</dbReference>
<dbReference type="AlphaFoldDB" id="A0A133VJC1"/>
<dbReference type="PANTHER" id="PTHR30149:SF0">
    <property type="entry name" value="HYDROGENASE MATURATION FACTOR HYPD"/>
    <property type="match status" value="1"/>
</dbReference>
<dbReference type="GO" id="GO:0051539">
    <property type="term" value="F:4 iron, 4 sulfur cluster binding"/>
    <property type="evidence" value="ECO:0007669"/>
    <property type="project" value="TreeGrafter"/>
</dbReference>
<accession>A0A133VJC1</accession>
<evidence type="ECO:0000313" key="5">
    <source>
        <dbReference type="Proteomes" id="UP000070263"/>
    </source>
</evidence>
<keyword evidence="2" id="KW-0479">Metal-binding</keyword>
<keyword evidence="5" id="KW-1185">Reference proteome</keyword>
<dbReference type="InterPro" id="IPR042243">
    <property type="entry name" value="HypD_1"/>
</dbReference>
<protein>
    <recommendedName>
        <fullName evidence="6">Hydrogenase assembly protein HupF</fullName>
    </recommendedName>
</protein>
<dbReference type="Gene3D" id="3.40.50.11750">
    <property type="entry name" value="HypD, alpha/beta domain 1"/>
    <property type="match status" value="2"/>
</dbReference>
<gene>
    <name evidence="4" type="ORF">AKJ51_03610</name>
</gene>
<dbReference type="NCBIfam" id="TIGR00075">
    <property type="entry name" value="hypD"/>
    <property type="match status" value="1"/>
</dbReference>
<dbReference type="Gene3D" id="6.10.20.100">
    <property type="match status" value="1"/>
</dbReference>
<dbReference type="PANTHER" id="PTHR30149">
    <property type="entry name" value="HYDROGENASE PROTEIN ASSEMBLY PROTEIN HYPD"/>
    <property type="match status" value="1"/>
</dbReference>
<dbReference type="PATRIC" id="fig|1698280.3.peg.783"/>
<evidence type="ECO:0000256" key="2">
    <source>
        <dbReference type="ARBA" id="ARBA00022723"/>
    </source>
</evidence>